<dbReference type="Pfam" id="PF08245">
    <property type="entry name" value="Mur_ligase_M"/>
    <property type="match status" value="1"/>
</dbReference>
<evidence type="ECO:0000313" key="17">
    <source>
        <dbReference type="Proteomes" id="UP000678281"/>
    </source>
</evidence>
<evidence type="ECO:0000256" key="7">
    <source>
        <dbReference type="ARBA" id="ARBA00022840"/>
    </source>
</evidence>
<dbReference type="InterPro" id="IPR036615">
    <property type="entry name" value="Mur_ligase_C_dom_sf"/>
</dbReference>
<dbReference type="RefSeq" id="WP_212657090.1">
    <property type="nucleotide sequence ID" value="NZ_JAGXTP010000001.1"/>
</dbReference>
<dbReference type="InterPro" id="IPR005762">
    <property type="entry name" value="MurD"/>
</dbReference>
<keyword evidence="10 12" id="KW-0131">Cell cycle</keyword>
<dbReference type="PANTHER" id="PTHR43692:SF1">
    <property type="entry name" value="UDP-N-ACETYLMURAMOYLALANINE--D-GLUTAMATE LIGASE"/>
    <property type="match status" value="1"/>
</dbReference>
<comment type="function">
    <text evidence="13">Cell wall formation. Catalyzes the addition of glutamate to the nucleotide precursor UDP-N-acetylmuramoyl-L-alanine (UMA).</text>
</comment>
<evidence type="ECO:0000256" key="3">
    <source>
        <dbReference type="ARBA" id="ARBA00022490"/>
    </source>
</evidence>
<proteinExistence type="inferred from homology"/>
<dbReference type="GO" id="GO:0005737">
    <property type="term" value="C:cytoplasm"/>
    <property type="evidence" value="ECO:0007669"/>
    <property type="project" value="UniProtKB-SubCell"/>
</dbReference>
<evidence type="ECO:0000256" key="10">
    <source>
        <dbReference type="ARBA" id="ARBA00023306"/>
    </source>
</evidence>
<evidence type="ECO:0000313" key="16">
    <source>
        <dbReference type="EMBL" id="MBS3847470.1"/>
    </source>
</evidence>
<keyword evidence="5 12" id="KW-0132">Cell division</keyword>
<evidence type="ECO:0000256" key="9">
    <source>
        <dbReference type="ARBA" id="ARBA00022984"/>
    </source>
</evidence>
<dbReference type="InterPro" id="IPR036565">
    <property type="entry name" value="Mur-like_cat_sf"/>
</dbReference>
<feature type="domain" description="Mur ligase C-terminal" evidence="14">
    <location>
        <begin position="288"/>
        <end position="402"/>
    </location>
</feature>
<gene>
    <name evidence="16" type="primary">murD</name>
    <name evidence="12" type="synonym">murD2</name>
    <name evidence="16" type="ORF">KD146_02050</name>
</gene>
<dbReference type="Gene3D" id="3.40.1190.10">
    <property type="entry name" value="Mur-like, catalytic domain"/>
    <property type="match status" value="1"/>
</dbReference>
<evidence type="ECO:0000256" key="6">
    <source>
        <dbReference type="ARBA" id="ARBA00022741"/>
    </source>
</evidence>
<dbReference type="InterPro" id="IPR013221">
    <property type="entry name" value="Mur_ligase_cen"/>
</dbReference>
<evidence type="ECO:0000256" key="12">
    <source>
        <dbReference type="HAMAP-Rule" id="MF_02208"/>
    </source>
</evidence>
<dbReference type="NCBIfam" id="TIGR01087">
    <property type="entry name" value="murD"/>
    <property type="match status" value="1"/>
</dbReference>
<comment type="similarity">
    <text evidence="12">Belongs to the MurCDEF family. MurD2 subfamily.</text>
</comment>
<comment type="catalytic activity">
    <reaction evidence="12">
        <text>UDP-N-acetyl-alpha-D-muramoyl-L-alanine + L-glutamate + ATP = UDP-N-acetyl-alpha-D-muramoyl-L-alanyl-L-glutamate + ADP + phosphate + H(+)</text>
        <dbReference type="Rhea" id="RHEA:58816"/>
        <dbReference type="ChEBI" id="CHEBI:15378"/>
        <dbReference type="ChEBI" id="CHEBI:29985"/>
        <dbReference type="ChEBI" id="CHEBI:30616"/>
        <dbReference type="ChEBI" id="CHEBI:43474"/>
        <dbReference type="ChEBI" id="CHEBI:83898"/>
        <dbReference type="ChEBI" id="CHEBI:142725"/>
        <dbReference type="ChEBI" id="CHEBI:456216"/>
        <dbReference type="EC" id="6.3.2.53"/>
    </reaction>
</comment>
<comment type="subcellular location">
    <subcellularLocation>
        <location evidence="1 12 13">Cytoplasm</location>
    </subcellularLocation>
</comment>
<keyword evidence="8 12" id="KW-0133">Cell shape</keyword>
<dbReference type="GO" id="GO:0005524">
    <property type="term" value="F:ATP binding"/>
    <property type="evidence" value="ECO:0007669"/>
    <property type="project" value="UniProtKB-UniRule"/>
</dbReference>
<dbReference type="InterPro" id="IPR004101">
    <property type="entry name" value="Mur_ligase_C"/>
</dbReference>
<evidence type="ECO:0000256" key="2">
    <source>
        <dbReference type="ARBA" id="ARBA00004752"/>
    </source>
</evidence>
<comment type="function">
    <text evidence="12">Cell wall formation. Catalyzes the addition of L-glutamate to the nucleotide precursor UDP-N-acetylmuramoyl-L-alanine.</text>
</comment>
<evidence type="ECO:0000256" key="11">
    <source>
        <dbReference type="ARBA" id="ARBA00023316"/>
    </source>
</evidence>
<reference evidence="16" key="1">
    <citation type="submission" date="2021-04" db="EMBL/GenBank/DDBJ databases">
        <title>Devosia litorisediminis sp. nov., isolated from a sand dune.</title>
        <authorList>
            <person name="Park S."/>
            <person name="Yoon J.-H."/>
        </authorList>
    </citation>
    <scope>NUCLEOTIDE SEQUENCE</scope>
    <source>
        <strain evidence="16">BSSL-BM10</strain>
    </source>
</reference>
<keyword evidence="9 12" id="KW-0573">Peptidoglycan synthesis</keyword>
<evidence type="ECO:0000256" key="5">
    <source>
        <dbReference type="ARBA" id="ARBA00022618"/>
    </source>
</evidence>
<evidence type="ECO:0000259" key="15">
    <source>
        <dbReference type="Pfam" id="PF08245"/>
    </source>
</evidence>
<name>A0A942E8U2_9HYPH</name>
<dbReference type="HAMAP" id="MF_00639">
    <property type="entry name" value="MurD"/>
    <property type="match status" value="1"/>
</dbReference>
<comment type="pathway">
    <text evidence="2 12 13">Cell wall biogenesis; peptidoglycan biosynthesis.</text>
</comment>
<evidence type="ECO:0000256" key="8">
    <source>
        <dbReference type="ARBA" id="ARBA00022960"/>
    </source>
</evidence>
<dbReference type="GO" id="GO:0008764">
    <property type="term" value="F:UDP-N-acetylmuramoylalanine-D-glutamate ligase activity"/>
    <property type="evidence" value="ECO:0007669"/>
    <property type="project" value="UniProtKB-EC"/>
</dbReference>
<dbReference type="EMBL" id="JAGXTP010000001">
    <property type="protein sequence ID" value="MBS3847470.1"/>
    <property type="molecule type" value="Genomic_DNA"/>
</dbReference>
<comment type="catalytic activity">
    <reaction evidence="13">
        <text>UDP-N-acetyl-alpha-D-muramoyl-L-alanine + D-glutamate + ATP = UDP-N-acetyl-alpha-D-muramoyl-L-alanyl-D-glutamate + ADP + phosphate + H(+)</text>
        <dbReference type="Rhea" id="RHEA:16429"/>
        <dbReference type="ChEBI" id="CHEBI:15378"/>
        <dbReference type="ChEBI" id="CHEBI:29986"/>
        <dbReference type="ChEBI" id="CHEBI:30616"/>
        <dbReference type="ChEBI" id="CHEBI:43474"/>
        <dbReference type="ChEBI" id="CHEBI:83898"/>
        <dbReference type="ChEBI" id="CHEBI:83900"/>
        <dbReference type="ChEBI" id="CHEBI:456216"/>
        <dbReference type="EC" id="6.3.2.9"/>
    </reaction>
</comment>
<dbReference type="InterPro" id="IPR043687">
    <property type="entry name" value="MurD2"/>
</dbReference>
<keyword evidence="11 12" id="KW-0961">Cell wall biogenesis/degradation</keyword>
<comment type="caution">
    <text evidence="16">The sequence shown here is derived from an EMBL/GenBank/DDBJ whole genome shotgun (WGS) entry which is preliminary data.</text>
</comment>
<dbReference type="GO" id="GO:0071555">
    <property type="term" value="P:cell wall organization"/>
    <property type="evidence" value="ECO:0007669"/>
    <property type="project" value="UniProtKB-KW"/>
</dbReference>
<feature type="domain" description="Mur ligase central" evidence="15">
    <location>
        <begin position="109"/>
        <end position="263"/>
    </location>
</feature>
<sequence length="433" mass="46310">MLFEEPVLIYGAGREALSTRAFLKAVQPDLKVFVTVDSGTADIPDTAFMAPEDIKDAIRAHRFGDIIKSPGVSRYKPVFDIARDAGIAVTSNLNLWGHTYRDGRTVIAITGTKGKSTTATLLHLMLTRSRIDAGLAGNVGLAPLDIADKHAVVIFELSSYQTADMNFLPDIAAVTNLYPEHVDWHGSVERYYADKLHLIDRDGGFPVALGAGAKGNALVAKATRDHRRLLRDLTSDEQLAVESAAARSRLRGAHNLDNALLAAQIALAAGATLDGIVDGIRAFTPLPHRLEEHKLGGMTFVDDSISTTPEATKAALAAYPGRRLALIAGGHERAQDYGDLAERLAGYGVTMLACLPVTGERLATATARAAPEITVLTPPDLEAAMKALVAHKDAFDAVILSPGAPSYNQFKNFEERGDRFVALAKALFAETPA</sequence>
<organism evidence="16 17">
    <name type="scientific">Devosia litorisediminis</name>
    <dbReference type="NCBI Taxonomy" id="2829817"/>
    <lineage>
        <taxon>Bacteria</taxon>
        <taxon>Pseudomonadati</taxon>
        <taxon>Pseudomonadota</taxon>
        <taxon>Alphaproteobacteria</taxon>
        <taxon>Hyphomicrobiales</taxon>
        <taxon>Devosiaceae</taxon>
        <taxon>Devosia</taxon>
    </lineage>
</organism>
<keyword evidence="6 12" id="KW-0547">Nucleotide-binding</keyword>
<accession>A0A942E8U2</accession>
<dbReference type="SUPFAM" id="SSF53244">
    <property type="entry name" value="MurD-like peptide ligases, peptide-binding domain"/>
    <property type="match status" value="1"/>
</dbReference>
<dbReference type="GO" id="GO:0009252">
    <property type="term" value="P:peptidoglycan biosynthetic process"/>
    <property type="evidence" value="ECO:0007669"/>
    <property type="project" value="UniProtKB-UniRule"/>
</dbReference>
<evidence type="ECO:0000256" key="13">
    <source>
        <dbReference type="RuleBase" id="RU003664"/>
    </source>
</evidence>
<evidence type="ECO:0000256" key="1">
    <source>
        <dbReference type="ARBA" id="ARBA00004496"/>
    </source>
</evidence>
<keyword evidence="4 12" id="KW-0436">Ligase</keyword>
<dbReference type="GO" id="GO:0008360">
    <property type="term" value="P:regulation of cell shape"/>
    <property type="evidence" value="ECO:0007669"/>
    <property type="project" value="UniProtKB-KW"/>
</dbReference>
<dbReference type="HAMAP" id="MF_02208">
    <property type="entry name" value="MurD2_subfam"/>
    <property type="match status" value="1"/>
</dbReference>
<dbReference type="EC" id="6.3.2.53" evidence="12"/>
<dbReference type="Pfam" id="PF02875">
    <property type="entry name" value="Mur_ligase_C"/>
    <property type="match status" value="1"/>
</dbReference>
<keyword evidence="3 12" id="KW-0963">Cytoplasm</keyword>
<dbReference type="AlphaFoldDB" id="A0A942E8U2"/>
<protein>
    <recommendedName>
        <fullName evidence="12">UDP-N-acetylmuramoyl-L-alanine--L-glutamate ligase</fullName>
        <ecNumber evidence="12">6.3.2.53</ecNumber>
    </recommendedName>
    <alternativeName>
        <fullName evidence="12">UDP-N-acetylmuramoyl-L-alanyl-L-glutamate synthetase</fullName>
        <shortName evidence="12">UDP-MurNAc-L-Ala-L-Glu synthetase</shortName>
    </alternativeName>
</protein>
<evidence type="ECO:0000256" key="4">
    <source>
        <dbReference type="ARBA" id="ARBA00022598"/>
    </source>
</evidence>
<dbReference type="SUPFAM" id="SSF53623">
    <property type="entry name" value="MurD-like peptide ligases, catalytic domain"/>
    <property type="match status" value="1"/>
</dbReference>
<feature type="binding site" evidence="12">
    <location>
        <begin position="111"/>
        <end position="117"/>
    </location>
    <ligand>
        <name>ATP</name>
        <dbReference type="ChEBI" id="CHEBI:30616"/>
    </ligand>
</feature>
<dbReference type="PANTHER" id="PTHR43692">
    <property type="entry name" value="UDP-N-ACETYLMURAMOYLALANINE--D-GLUTAMATE LIGASE"/>
    <property type="match status" value="1"/>
</dbReference>
<evidence type="ECO:0000259" key="14">
    <source>
        <dbReference type="Pfam" id="PF02875"/>
    </source>
</evidence>
<dbReference type="Proteomes" id="UP000678281">
    <property type="component" value="Unassembled WGS sequence"/>
</dbReference>
<dbReference type="Gene3D" id="3.90.190.20">
    <property type="entry name" value="Mur ligase, C-terminal domain"/>
    <property type="match status" value="1"/>
</dbReference>
<keyword evidence="17" id="KW-1185">Reference proteome</keyword>
<dbReference type="GO" id="GO:0051301">
    <property type="term" value="P:cell division"/>
    <property type="evidence" value="ECO:0007669"/>
    <property type="project" value="UniProtKB-KW"/>
</dbReference>
<keyword evidence="7 12" id="KW-0067">ATP-binding</keyword>